<organism evidence="1 2">
    <name type="scientific">Smittium megazygosporum</name>
    <dbReference type="NCBI Taxonomy" id="133381"/>
    <lineage>
        <taxon>Eukaryota</taxon>
        <taxon>Fungi</taxon>
        <taxon>Fungi incertae sedis</taxon>
        <taxon>Zoopagomycota</taxon>
        <taxon>Kickxellomycotina</taxon>
        <taxon>Harpellomycetes</taxon>
        <taxon>Harpellales</taxon>
        <taxon>Legeriomycetaceae</taxon>
        <taxon>Smittium</taxon>
    </lineage>
</organism>
<comment type="caution">
    <text evidence="1">The sequence shown here is derived from an EMBL/GenBank/DDBJ whole genome shotgun (WGS) entry which is preliminary data.</text>
</comment>
<dbReference type="Proteomes" id="UP000245609">
    <property type="component" value="Unassembled WGS sequence"/>
</dbReference>
<name>A0A2T9Z713_9FUNG</name>
<feature type="non-terminal residue" evidence="1">
    <location>
        <position position="93"/>
    </location>
</feature>
<proteinExistence type="predicted"/>
<reference evidence="1 2" key="1">
    <citation type="journal article" date="2018" name="MBio">
        <title>Comparative Genomics Reveals the Core Gene Toolbox for the Fungus-Insect Symbiosis.</title>
        <authorList>
            <person name="Wang Y."/>
            <person name="Stata M."/>
            <person name="Wang W."/>
            <person name="Stajich J.E."/>
            <person name="White M.M."/>
            <person name="Moncalvo J.M."/>
        </authorList>
    </citation>
    <scope>NUCLEOTIDE SEQUENCE [LARGE SCALE GENOMIC DNA]</scope>
    <source>
        <strain evidence="1 2">SC-DP-2</strain>
    </source>
</reference>
<gene>
    <name evidence="1" type="ORF">BB560_005307</name>
</gene>
<dbReference type="AlphaFoldDB" id="A0A2T9Z713"/>
<evidence type="ECO:0000313" key="2">
    <source>
        <dbReference type="Proteomes" id="UP000245609"/>
    </source>
</evidence>
<keyword evidence="2" id="KW-1185">Reference proteome</keyword>
<protein>
    <submittedName>
        <fullName evidence="1">Uncharacterized protein</fullName>
    </submittedName>
</protein>
<evidence type="ECO:0000313" key="1">
    <source>
        <dbReference type="EMBL" id="PVV00317.1"/>
    </source>
</evidence>
<dbReference type="EMBL" id="MBFS01002094">
    <property type="protein sequence ID" value="PVV00317.1"/>
    <property type="molecule type" value="Genomic_DNA"/>
</dbReference>
<sequence length="93" mass="10427">MKGYCYPFELLLLSRTNRVALVLPVTAELCRQSLSYTELTSQPNGRAAIGHSEPFEMLPNLRFSETGCETLANNFYVLKFSIVFSGDSDNKLT</sequence>
<accession>A0A2T9Z713</accession>